<dbReference type="GO" id="GO:0004040">
    <property type="term" value="F:amidase activity"/>
    <property type="evidence" value="ECO:0007669"/>
    <property type="project" value="UniProtKB-EC"/>
</dbReference>
<proteinExistence type="inferred from homology"/>
<dbReference type="SUPFAM" id="SSF75304">
    <property type="entry name" value="Amidase signature (AS) enzymes"/>
    <property type="match status" value="1"/>
</dbReference>
<dbReference type="Gene3D" id="3.90.1300.10">
    <property type="entry name" value="Amidase signature (AS) domain"/>
    <property type="match status" value="1"/>
</dbReference>
<dbReference type="PANTHER" id="PTHR45847:SF6">
    <property type="entry name" value="FATTY ACID AMIDE HYDROLASE"/>
    <property type="match status" value="1"/>
</dbReference>
<keyword evidence="4" id="KW-0378">Hydrolase</keyword>
<keyword evidence="8" id="KW-1185">Reference proteome</keyword>
<dbReference type="InterPro" id="IPR020556">
    <property type="entry name" value="Amidase_CS"/>
</dbReference>
<dbReference type="InterPro" id="IPR023631">
    <property type="entry name" value="Amidase_dom"/>
</dbReference>
<dbReference type="Pfam" id="PF01425">
    <property type="entry name" value="Amidase"/>
    <property type="match status" value="1"/>
</dbReference>
<dbReference type="FunFam" id="3.90.1300.10:FF:000003">
    <property type="entry name" value="Amidase signature enzyme"/>
    <property type="match status" value="1"/>
</dbReference>
<feature type="binding site" evidence="5">
    <location>
        <position position="176"/>
    </location>
    <ligand>
        <name>substrate</name>
    </ligand>
</feature>
<dbReference type="PANTHER" id="PTHR45847">
    <property type="entry name" value="FATTY ACID AMIDE HYDROLASE"/>
    <property type="match status" value="1"/>
</dbReference>
<dbReference type="PROSITE" id="PS00571">
    <property type="entry name" value="AMIDASES"/>
    <property type="match status" value="1"/>
</dbReference>
<evidence type="ECO:0000256" key="5">
    <source>
        <dbReference type="PIRSR" id="PIRSR001221-2"/>
    </source>
</evidence>
<feature type="domain" description="Amidase" evidence="6">
    <location>
        <begin position="63"/>
        <end position="552"/>
    </location>
</feature>
<evidence type="ECO:0000256" key="3">
    <source>
        <dbReference type="ARBA" id="ARBA00012922"/>
    </source>
</evidence>
<evidence type="ECO:0000256" key="1">
    <source>
        <dbReference type="ARBA" id="ARBA00001311"/>
    </source>
</evidence>
<comment type="similarity">
    <text evidence="2">Belongs to the amidase family.</text>
</comment>
<name>A0AAD7A4N4_9AGAR</name>
<dbReference type="InterPro" id="IPR036928">
    <property type="entry name" value="AS_sf"/>
</dbReference>
<comment type="caution">
    <text evidence="7">The sequence shown here is derived from an EMBL/GenBank/DDBJ whole genome shotgun (WGS) entry which is preliminary data.</text>
</comment>
<evidence type="ECO:0000256" key="4">
    <source>
        <dbReference type="ARBA" id="ARBA00022801"/>
    </source>
</evidence>
<feature type="binding site" evidence="5">
    <location>
        <position position="202"/>
    </location>
    <ligand>
        <name>substrate</name>
    </ligand>
</feature>
<dbReference type="GO" id="GO:0017064">
    <property type="term" value="F:fatty acid amide hydrolase activity"/>
    <property type="evidence" value="ECO:0007669"/>
    <property type="project" value="TreeGrafter"/>
</dbReference>
<dbReference type="InterPro" id="IPR052096">
    <property type="entry name" value="Endocannabinoid_amidase"/>
</dbReference>
<dbReference type="PIRSF" id="PIRSF001221">
    <property type="entry name" value="Amidase_fungi"/>
    <property type="match status" value="1"/>
</dbReference>
<gene>
    <name evidence="7" type="ORF">DFH08DRAFT_696760</name>
</gene>
<sequence>MWPFNSGGYKVLAEAKQKERDDALSAAPKFTGSVAEHGAFLRATASEIVSRIERGEWTASQVVSAYIAQSVLAQQITNCVTEGKSIVQILFSEALERAQELDAEFASTKQLRGPLHGVPLSSPLVTRSLILPQGFDSSMGFSALLNKPASSDADVVALLKAAGAIPIVKTNVPQTMFAFECSNPVWGRSLNPHNGAFTCGGSSGGEGAMLAIDASALGIGSDIGGSLRIPAAMCGIYSLKPSPLRVSYVGAGVTVPGFEGIVTVAGPMGRSVEDLELFCRVVFGAQGRSNIVAPIPYRQPKLQEKLRFGYYTDNYVKASPANKRAISETVAALRHQGHECLEIVVPDQTEAFNIFIGLTSADGYKTLLSGIGSDPLDSSLLVVANGSAVPGFIRTLASWIISFFLKDEKFASAIQSTGAKPMREYLRWAARRDQYNAKFYEEIWNKYQLDGIIAPVLAIPQVPTGAFTTLFSLACGTTLFNLVNSPAGCMPVTKVDSAKDQITDEWSKAPLPSLVERALYRGKNPIYDPVAMQGMPVGIQVVGRKWEDEKVLAMMQTIDSALVKDRGFGAGSFAKV</sequence>
<dbReference type="EC" id="3.5.1.4" evidence="3"/>
<reference evidence="7" key="1">
    <citation type="submission" date="2023-03" db="EMBL/GenBank/DDBJ databases">
        <title>Massive genome expansion in bonnet fungi (Mycena s.s.) driven by repeated elements and novel gene families across ecological guilds.</title>
        <authorList>
            <consortium name="Lawrence Berkeley National Laboratory"/>
            <person name="Harder C.B."/>
            <person name="Miyauchi S."/>
            <person name="Viragh M."/>
            <person name="Kuo A."/>
            <person name="Thoen E."/>
            <person name="Andreopoulos B."/>
            <person name="Lu D."/>
            <person name="Skrede I."/>
            <person name="Drula E."/>
            <person name="Henrissat B."/>
            <person name="Morin E."/>
            <person name="Kohler A."/>
            <person name="Barry K."/>
            <person name="LaButti K."/>
            <person name="Morin E."/>
            <person name="Salamov A."/>
            <person name="Lipzen A."/>
            <person name="Mereny Z."/>
            <person name="Hegedus B."/>
            <person name="Baldrian P."/>
            <person name="Stursova M."/>
            <person name="Weitz H."/>
            <person name="Taylor A."/>
            <person name="Grigoriev I.V."/>
            <person name="Nagy L.G."/>
            <person name="Martin F."/>
            <person name="Kauserud H."/>
        </authorList>
    </citation>
    <scope>NUCLEOTIDE SEQUENCE</scope>
    <source>
        <strain evidence="7">CBHHK002</strain>
    </source>
</reference>
<dbReference type="AlphaFoldDB" id="A0AAD7A4N4"/>
<protein>
    <recommendedName>
        <fullName evidence="3">amidase</fullName>
        <ecNumber evidence="3">3.5.1.4</ecNumber>
    </recommendedName>
</protein>
<dbReference type="GO" id="GO:0009062">
    <property type="term" value="P:fatty acid catabolic process"/>
    <property type="evidence" value="ECO:0007669"/>
    <property type="project" value="TreeGrafter"/>
</dbReference>
<evidence type="ECO:0000313" key="7">
    <source>
        <dbReference type="EMBL" id="KAJ7349319.1"/>
    </source>
</evidence>
<dbReference type="EMBL" id="JARIHO010000016">
    <property type="protein sequence ID" value="KAJ7349319.1"/>
    <property type="molecule type" value="Genomic_DNA"/>
</dbReference>
<evidence type="ECO:0000313" key="8">
    <source>
        <dbReference type="Proteomes" id="UP001218218"/>
    </source>
</evidence>
<evidence type="ECO:0000256" key="2">
    <source>
        <dbReference type="ARBA" id="ARBA00009199"/>
    </source>
</evidence>
<evidence type="ECO:0000259" key="6">
    <source>
        <dbReference type="Pfam" id="PF01425"/>
    </source>
</evidence>
<dbReference type="Proteomes" id="UP001218218">
    <property type="component" value="Unassembled WGS sequence"/>
</dbReference>
<organism evidence="7 8">
    <name type="scientific">Mycena albidolilacea</name>
    <dbReference type="NCBI Taxonomy" id="1033008"/>
    <lineage>
        <taxon>Eukaryota</taxon>
        <taxon>Fungi</taxon>
        <taxon>Dikarya</taxon>
        <taxon>Basidiomycota</taxon>
        <taxon>Agaricomycotina</taxon>
        <taxon>Agaricomycetes</taxon>
        <taxon>Agaricomycetidae</taxon>
        <taxon>Agaricales</taxon>
        <taxon>Marasmiineae</taxon>
        <taxon>Mycenaceae</taxon>
        <taxon>Mycena</taxon>
    </lineage>
</organism>
<comment type="catalytic activity">
    <reaction evidence="1">
        <text>a monocarboxylic acid amide + H2O = a monocarboxylate + NH4(+)</text>
        <dbReference type="Rhea" id="RHEA:12020"/>
        <dbReference type="ChEBI" id="CHEBI:15377"/>
        <dbReference type="ChEBI" id="CHEBI:28938"/>
        <dbReference type="ChEBI" id="CHEBI:35757"/>
        <dbReference type="ChEBI" id="CHEBI:83628"/>
        <dbReference type="EC" id="3.5.1.4"/>
    </reaction>
</comment>
<feature type="binding site" evidence="5">
    <location>
        <begin position="223"/>
        <end position="226"/>
    </location>
    <ligand>
        <name>substrate</name>
    </ligand>
</feature>
<accession>A0AAD7A4N4</accession>